<feature type="domain" description="Beta-xylosidase C-terminal Concanavalin A-like" evidence="9">
    <location>
        <begin position="776"/>
        <end position="944"/>
    </location>
</feature>
<evidence type="ECO:0000259" key="9">
    <source>
        <dbReference type="Pfam" id="PF17851"/>
    </source>
</evidence>
<evidence type="ECO:0000256" key="2">
    <source>
        <dbReference type="ARBA" id="ARBA00009865"/>
    </source>
</evidence>
<dbReference type="SUPFAM" id="SSF49899">
    <property type="entry name" value="Concanavalin A-like lectins/glucanases"/>
    <property type="match status" value="1"/>
</dbReference>
<dbReference type="InterPro" id="IPR041542">
    <property type="entry name" value="GH43_C2"/>
</dbReference>
<gene>
    <name evidence="11" type="ORF">SAMN04487900_11139</name>
    <name evidence="10" type="ORF">SAMN04487901_10890</name>
</gene>
<accession>A0A1G7WM42</accession>
<reference evidence="11 12" key="2">
    <citation type="submission" date="2016-10" db="EMBL/GenBank/DDBJ databases">
        <authorList>
            <person name="Varghese N."/>
            <person name="Submissions S."/>
        </authorList>
    </citation>
    <scope>NUCLEOTIDE SEQUENCE</scope>
    <source>
        <strain evidence="11">BP1-145</strain>
        <strain evidence="12">BP1-148</strain>
    </source>
</reference>
<dbReference type="InterPro" id="IPR011050">
    <property type="entry name" value="Pectin_lyase_fold/virulence"/>
</dbReference>
<keyword evidence="8" id="KW-0732">Signal</keyword>
<feature type="active site" description="Proton donor" evidence="5">
    <location>
        <position position="649"/>
    </location>
</feature>
<dbReference type="EMBL" id="FNIW01000011">
    <property type="protein sequence ID" value="SDO17991.1"/>
    <property type="molecule type" value="Genomic_DNA"/>
</dbReference>
<feature type="signal peptide" evidence="8">
    <location>
        <begin position="1"/>
        <end position="21"/>
    </location>
</feature>
<dbReference type="InterPro" id="IPR000743">
    <property type="entry name" value="Glyco_hydro_28"/>
</dbReference>
<comment type="similarity">
    <text evidence="2">Belongs to the glycosyl hydrolase 43 family.</text>
</comment>
<evidence type="ECO:0000256" key="6">
    <source>
        <dbReference type="PIRSR" id="PIRSR606710-2"/>
    </source>
</evidence>
<evidence type="ECO:0000313" key="13">
    <source>
        <dbReference type="Proteomes" id="UP000199134"/>
    </source>
</evidence>
<dbReference type="Pfam" id="PF17851">
    <property type="entry name" value="GH43_C2"/>
    <property type="match status" value="1"/>
</dbReference>
<dbReference type="RefSeq" id="WP_176756981.1">
    <property type="nucleotide sequence ID" value="NZ_FNCQ01000008.1"/>
</dbReference>
<evidence type="ECO:0000313" key="10">
    <source>
        <dbReference type="EMBL" id="SDG72939.1"/>
    </source>
</evidence>
<protein>
    <submittedName>
        <fullName evidence="11">Beta-xylosidase</fullName>
    </submittedName>
</protein>
<dbReference type="Gene3D" id="2.115.10.20">
    <property type="entry name" value="Glycosyl hydrolase domain, family 43"/>
    <property type="match status" value="1"/>
</dbReference>
<dbReference type="CDD" id="cd09001">
    <property type="entry name" value="GH43_FsAxh1-like"/>
    <property type="match status" value="1"/>
</dbReference>
<feature type="chain" id="PRO_5041081648" evidence="8">
    <location>
        <begin position="22"/>
        <end position="963"/>
    </location>
</feature>
<evidence type="ECO:0000256" key="4">
    <source>
        <dbReference type="ARBA" id="ARBA00023295"/>
    </source>
</evidence>
<sequence length="963" mass="107636">MRKTILMTTLILSLWAGKAEARDYNIVAYGAKTDTTMLSTKAVQQAIDDCAKAGGGRVVVPTGQYKIGSIVLKSGVNLYLEQGATLFGSTYLKEYLPMKSDYVSLRTQTSTIQLIYADNVKNVVIDGFGTIDGQGRAFKKLTWNDEGITRPHLIRFIQSQDITIKDITLKNSGCWMQHYLACDRVRIEGIKVFNRNNYNNDALDIDGCHEVIVRDIIADSDDDGITLKSTSPRLCENIRICDCVISSHCNAVKLGTETNGGFRNINISGIVVKPSSDQSSQFFGAPSKIGTSALSLEIVDGGMLENVSASDFTVEGTESPIFIRLGNRGRGYKLKEAGKALSGTGNDDTITELIPIDHVGRIDGIRLENFQIRNAGPVGCSITGLPGYPVRNVRLSNISIHHQGGVKESDLKAINDSIANEKEKAYPEATMWGNLPAKGFYLHHTRNVNFDNIEVRTETPDARPDFVRNDTEGWGDQGNGTYLNPVLNADFSDPDVIRVGKKYYMVASDFHFLGMQVLESDDMINWRYISQIYSRFNEQGWDDNKHYAGGSWAPAIRYHDGLYYVYFCTPEEGLYMSTAKDPHGPWAPLHLVRRVVKWEDPCPFWDEDGQAYLGRSKHGAGPIIVHRMSADGKQLLDEGTTVYEGPIAEGTKFMKRNGYYYLIIPEGGVGTGWQTVLRAKNIYGPYERKIVLEQGSTSINGPHQGALVDTPDDTWWFYHFQETPVLGRVVHLQPVRWQDDWPLMGVDYDGNGIGEPVSEWQKPITSSLQFLPQTDDEFSSSTLGLQWQWNHNPVDTHWSLKEKKGWLTLKAQPADSLKLCRNMLTQKVIGYQSESTTLFTASGNCYAGLFCSGKTFHGIGLCKDGIFIESQGKREVIQKGKFQKLWVRINNDCQANRHQFSYSTDGTRFIQAGDAFPMRAGYWKGIRVGLFCYGNSGKAAFDSFAQQNTSFAWHAFCMDKEKH</sequence>
<reference evidence="10 13" key="1">
    <citation type="submission" date="2016-10" db="EMBL/GenBank/DDBJ databases">
        <authorList>
            <person name="de Groot N.N."/>
        </authorList>
    </citation>
    <scope>NUCLEOTIDE SEQUENCE [LARGE SCALE GENOMIC DNA]</scope>
    <source>
        <strain evidence="13">BP1-145</strain>
        <strain evidence="10">BP1-148</strain>
    </source>
</reference>
<evidence type="ECO:0000256" key="5">
    <source>
        <dbReference type="PIRSR" id="PIRSR606710-1"/>
    </source>
</evidence>
<dbReference type="InterPro" id="IPR051795">
    <property type="entry name" value="Glycosyl_Hydrlase_43"/>
</dbReference>
<keyword evidence="12" id="KW-1185">Reference proteome</keyword>
<dbReference type="InterPro" id="IPR023296">
    <property type="entry name" value="Glyco_hydro_beta-prop_sf"/>
</dbReference>
<organism evidence="11 13">
    <name type="scientific">Prevotella communis</name>
    <dbReference type="NCBI Taxonomy" id="2913614"/>
    <lineage>
        <taxon>Bacteria</taxon>
        <taxon>Pseudomonadati</taxon>
        <taxon>Bacteroidota</taxon>
        <taxon>Bacteroidia</taxon>
        <taxon>Bacteroidales</taxon>
        <taxon>Prevotellaceae</taxon>
        <taxon>Prevotella</taxon>
    </lineage>
</organism>
<dbReference type="GO" id="GO:0005975">
    <property type="term" value="P:carbohydrate metabolic process"/>
    <property type="evidence" value="ECO:0007669"/>
    <property type="project" value="InterPro"/>
</dbReference>
<evidence type="ECO:0000256" key="1">
    <source>
        <dbReference type="ARBA" id="ARBA00008834"/>
    </source>
</evidence>
<dbReference type="InterPro" id="IPR012334">
    <property type="entry name" value="Pectin_lyas_fold"/>
</dbReference>
<keyword evidence="4 7" id="KW-0326">Glycosidase</keyword>
<proteinExistence type="inferred from homology"/>
<dbReference type="PANTHER" id="PTHR42812">
    <property type="entry name" value="BETA-XYLOSIDASE"/>
    <property type="match status" value="1"/>
</dbReference>
<feature type="site" description="Important for catalytic activity, responsible for pKa modulation of the active site Glu and correct orientation of both the proton donor and substrate" evidence="6">
    <location>
        <position position="600"/>
    </location>
</feature>
<accession>A0A1H0HGM4</accession>
<evidence type="ECO:0000256" key="3">
    <source>
        <dbReference type="ARBA" id="ARBA00022801"/>
    </source>
</evidence>
<dbReference type="InterPro" id="IPR013320">
    <property type="entry name" value="ConA-like_dom_sf"/>
</dbReference>
<evidence type="ECO:0000313" key="11">
    <source>
        <dbReference type="EMBL" id="SDO17991.1"/>
    </source>
</evidence>
<dbReference type="SUPFAM" id="SSF75005">
    <property type="entry name" value="Arabinanase/levansucrase/invertase"/>
    <property type="match status" value="1"/>
</dbReference>
<dbReference type="Pfam" id="PF04616">
    <property type="entry name" value="Glyco_hydro_43"/>
    <property type="match status" value="1"/>
</dbReference>
<dbReference type="Gene3D" id="2.160.20.10">
    <property type="entry name" value="Single-stranded right-handed beta-helix, Pectin lyase-like"/>
    <property type="match status" value="1"/>
</dbReference>
<dbReference type="GO" id="GO:0004650">
    <property type="term" value="F:polygalacturonase activity"/>
    <property type="evidence" value="ECO:0007669"/>
    <property type="project" value="InterPro"/>
</dbReference>
<dbReference type="SUPFAM" id="SSF51126">
    <property type="entry name" value="Pectin lyase-like"/>
    <property type="match status" value="1"/>
</dbReference>
<dbReference type="Gene3D" id="2.60.120.200">
    <property type="match status" value="1"/>
</dbReference>
<dbReference type="AlphaFoldDB" id="A0A1H0HGM4"/>
<evidence type="ECO:0000256" key="8">
    <source>
        <dbReference type="SAM" id="SignalP"/>
    </source>
</evidence>
<evidence type="ECO:0000256" key="7">
    <source>
        <dbReference type="RuleBase" id="RU361169"/>
    </source>
</evidence>
<dbReference type="InterPro" id="IPR006710">
    <property type="entry name" value="Glyco_hydro_43"/>
</dbReference>
<comment type="similarity">
    <text evidence="1 7">Belongs to the glycosyl hydrolase 28 family.</text>
</comment>
<evidence type="ECO:0000313" key="12">
    <source>
        <dbReference type="Proteomes" id="UP000198779"/>
    </source>
</evidence>
<name>A0A1H0HGM4_9BACT</name>
<dbReference type="EMBL" id="FNCQ01000008">
    <property type="protein sequence ID" value="SDG72939.1"/>
    <property type="molecule type" value="Genomic_DNA"/>
</dbReference>
<dbReference type="Proteomes" id="UP000198779">
    <property type="component" value="Unassembled WGS sequence"/>
</dbReference>
<dbReference type="Pfam" id="PF00295">
    <property type="entry name" value="Glyco_hydro_28"/>
    <property type="match status" value="1"/>
</dbReference>
<feature type="active site" description="Proton acceptor" evidence="5">
    <location>
        <position position="493"/>
    </location>
</feature>
<dbReference type="PANTHER" id="PTHR42812:SF12">
    <property type="entry name" value="BETA-XYLOSIDASE-RELATED"/>
    <property type="match status" value="1"/>
</dbReference>
<keyword evidence="3 7" id="KW-0378">Hydrolase</keyword>
<dbReference type="Proteomes" id="UP000199134">
    <property type="component" value="Unassembled WGS sequence"/>
</dbReference>
<dbReference type="STRING" id="645274.SAMN04487901_10890"/>